<dbReference type="RefSeq" id="WP_130983089.1">
    <property type="nucleotide sequence ID" value="NZ_SISG01000002.1"/>
</dbReference>
<comment type="caution">
    <text evidence="4">The sequence shown here is derived from an EMBL/GenBank/DDBJ whole genome shotgun (WGS) entry which is preliminary data.</text>
</comment>
<dbReference type="InterPro" id="IPR013783">
    <property type="entry name" value="Ig-like_fold"/>
</dbReference>
<dbReference type="InterPro" id="IPR002909">
    <property type="entry name" value="IPT_dom"/>
</dbReference>
<evidence type="ECO:0000313" key="4">
    <source>
        <dbReference type="EMBL" id="TBN55518.1"/>
    </source>
</evidence>
<gene>
    <name evidence="4" type="ORF">EYE40_15070</name>
</gene>
<proteinExistence type="predicted"/>
<evidence type="ECO:0000313" key="5">
    <source>
        <dbReference type="Proteomes" id="UP000294194"/>
    </source>
</evidence>
<evidence type="ECO:0000256" key="1">
    <source>
        <dbReference type="SAM" id="MobiDB-lite"/>
    </source>
</evidence>
<dbReference type="SUPFAM" id="SSF81296">
    <property type="entry name" value="E set domains"/>
    <property type="match status" value="1"/>
</dbReference>
<feature type="domain" description="IPT/TIG" evidence="3">
    <location>
        <begin position="459"/>
        <end position="530"/>
    </location>
</feature>
<feature type="signal peptide" evidence="2">
    <location>
        <begin position="1"/>
        <end position="26"/>
    </location>
</feature>
<evidence type="ECO:0000259" key="3">
    <source>
        <dbReference type="Pfam" id="PF01833"/>
    </source>
</evidence>
<accession>A0A4Q9GMF3</accession>
<feature type="region of interest" description="Disordered" evidence="1">
    <location>
        <begin position="158"/>
        <end position="177"/>
    </location>
</feature>
<dbReference type="GO" id="GO:0005975">
    <property type="term" value="P:carbohydrate metabolic process"/>
    <property type="evidence" value="ECO:0007669"/>
    <property type="project" value="UniProtKB-ARBA"/>
</dbReference>
<reference evidence="5" key="1">
    <citation type="submission" date="2019-02" db="EMBL/GenBank/DDBJ databases">
        <title>Glaciihabitans arcticus sp. nov., a psychrotolerant bacterium isolated from polar soil.</title>
        <authorList>
            <person name="Dahal R.H."/>
        </authorList>
    </citation>
    <scope>NUCLEOTIDE SEQUENCE [LARGE SCALE GENOMIC DNA]</scope>
    <source>
        <strain evidence="5">RP-3-7</strain>
    </source>
</reference>
<dbReference type="CDD" id="cd00102">
    <property type="entry name" value="IPT"/>
    <property type="match status" value="1"/>
</dbReference>
<dbReference type="AlphaFoldDB" id="A0A4Q9GMF3"/>
<keyword evidence="5" id="KW-1185">Reference proteome</keyword>
<dbReference type="Pfam" id="PF01833">
    <property type="entry name" value="TIG"/>
    <property type="match status" value="1"/>
</dbReference>
<keyword evidence="2" id="KW-0732">Signal</keyword>
<dbReference type="Proteomes" id="UP000294194">
    <property type="component" value="Unassembled WGS sequence"/>
</dbReference>
<feature type="chain" id="PRO_5020405867" description="IPT/TIG domain-containing protein" evidence="2">
    <location>
        <begin position="27"/>
        <end position="543"/>
    </location>
</feature>
<evidence type="ECO:0000256" key="2">
    <source>
        <dbReference type="SAM" id="SignalP"/>
    </source>
</evidence>
<dbReference type="InterPro" id="IPR014756">
    <property type="entry name" value="Ig_E-set"/>
</dbReference>
<name>A0A4Q9GMF3_9MICO</name>
<sequence>MSRTSFTAGLAVASLVSATLAGGAFAATPGTAGDAFADALVQSGSTWIANLDTAGATLEPGEAFATPDPAVSRTGTVWLSWTAPEDASIALHASTHSTGVALYTGASLETAAELVFSATGVVASRVTAGETYHVQVSAIGAVDVPAPVLVELTVTGDEPVAAPDPEPTPAQDPQALFGDAPFNDRFAAAGVPTGEAWTHFVNNESAGTETGERLTFDEVSGWRIFNTVWLKWKAPATGSVTIDTYGSATEETSLAVFTGTKVNTAVRIAANDDAAQGDKHSRITSLSVTKNVVYAIQVGSVSQSAASSVTGSMQVNLVGTYAAPSNDNKGKAPAMTGGSWTSAGTTIGSTIETGFEPTSNPQTAANKRQNSIWWKWIALASGTVDVTTVGSTSTIYLAAFEESPTVGMMPAGFDQDLNSHGAVLHVPVIAGHTYYFQAGDITETRGTVKLQFAAVYTGPYITKVAPVAGKLAGGNTITITGSRLTGVTDVKIGGILSTKITHVGSTKLLVKVPAGVSRKKVVVVAYAGSAFSVVRGVTHYTYK</sequence>
<dbReference type="Gene3D" id="2.60.40.10">
    <property type="entry name" value="Immunoglobulins"/>
    <property type="match status" value="1"/>
</dbReference>
<organism evidence="4 5">
    <name type="scientific">Glaciihabitans arcticus</name>
    <dbReference type="NCBI Taxonomy" id="2668039"/>
    <lineage>
        <taxon>Bacteria</taxon>
        <taxon>Bacillati</taxon>
        <taxon>Actinomycetota</taxon>
        <taxon>Actinomycetes</taxon>
        <taxon>Micrococcales</taxon>
        <taxon>Microbacteriaceae</taxon>
        <taxon>Glaciihabitans</taxon>
    </lineage>
</organism>
<protein>
    <recommendedName>
        <fullName evidence="3">IPT/TIG domain-containing protein</fullName>
    </recommendedName>
</protein>
<dbReference type="EMBL" id="SISG01000002">
    <property type="protein sequence ID" value="TBN55518.1"/>
    <property type="molecule type" value="Genomic_DNA"/>
</dbReference>